<feature type="compositionally biased region" description="Low complexity" evidence="1">
    <location>
        <begin position="945"/>
        <end position="957"/>
    </location>
</feature>
<gene>
    <name evidence="2" type="ORF">MOQ_002291</name>
</gene>
<sequence length="1411" mass="153774">MRVNACEGEMASLPLASHTPVGCDFYSRMNTVSHHCGAVAGYGRGDNSKNSETRNGNKLYGAAPLLRENGQPQRSHTPRTSEKQLRWAQPTASSEMYSLPPPPPPPPPVNSNQTPAATAMTAAPTASLVPVMPRNETAQQGRVNNICCYGSLKTWPSSGAISTDSGRGTQQAQEARNMKSSTNDTPTQWSNSYSHDATGGSMYPYGYNSIPVAPFSYFSCGAFGQPIPHAWPSGSMYYGASAHYAAAAAAGAVSGHQYNYNHNQHNYYYHHHHHYFNQNSQPYYQHPSQHQYAQHQHMFHHNHPKKQQIQKQQQQQNMGMDPSLATVCDSANSSREKNRVLATPEKEEEEEEGEEEGGGEETNSLPRDHAAEGPPLSDGSESCSPKIVHEHRPFVESESTTSRRCRRDYAGGHTQMSTTRVDDVSGSSSVKSSWGPGAGRGETVTFASSENILGFIPSFSRIAMASLQNTADTTRRASLPSYQDAIMTQRGQGNHSFIPNKTCCTNGPFNGSHEDLTILRGALLKRENNSKFSAGISQEPLEHEEEIRAPESAEGVLCNGWQRNAAEGHPRGEPFEASQIPPLFASTDSMRALHNPYHHFYLQQQQQQQHKHLYHDSFLLQSQTLSAGSLNAYGASTAHQRPRSFNAMTPNSASFQCPSTTQASGANRINATSRIPLNGASIAMDSCGCGCAAAAAAAGNQQTNTPALMRQHSLPLNNIVLAPVGSKGEGYADGESASNAVLRGTPINSATACQNILQAPLYEHCGAQEVLFEERDAELPFDSSSYGNIVPFIYTVSPVVEIDQELEWVSPFSGVTVPPAREEVGGDAPPQTYREPSISLVNIWKALDFPFACRIPFAEPASLAPMRPPQEHVVYVPFFSGFRLRFLEKSATYAKLKSIHQSRDVTSSIVSHSGAANRTTHMQSSFHDGGFAANLEVSAEEKNRSNSGSSSVEQTSSTLHGVTQENMEEVSQDAEIGLLTWGATERPDQRSLFLEQVHELAASNERYSVLLSANTMELDNQSWFAVLWQPVYDQCHTAKHGCGSFIVYYALRPPRHVAGNRASSVVTMMNSDWMSPVFRCDRQGVNWEMWTSNILMPMSLPLSSLISSSPCEGNNETVMRYVGMSLPEKAPFTSTGSSGEMQTVMETSSASMGSHDTKFSPSGRSCAKVSANDGCRNSQHAFFLPLSEKGSTSHGTARIPVVGIIPSRCRADVWFLPCPRLNSPESNAGRNPNNSGTSSLRRYRAPLFLLTAALQLMSWNALEGFCRKAMRKKGICAIDRNLDASQDDVETSLTHLRGDATTNTTNTIGATSSSMGARLFLTRTKNLPSGKRLLVEGARGYRHYRESVNADAGMMFTTPVVGQESNDQNGSPISSPTAAGTDVSAIVEGLPDFYQWVQFDGPLLNYAERYA</sequence>
<feature type="region of interest" description="Disordered" evidence="1">
    <location>
        <begin position="938"/>
        <end position="966"/>
    </location>
</feature>
<evidence type="ECO:0000256" key="1">
    <source>
        <dbReference type="SAM" id="MobiDB-lite"/>
    </source>
</evidence>
<dbReference type="Pfam" id="PF05623">
    <property type="entry name" value="DUF789"/>
    <property type="match status" value="1"/>
</dbReference>
<feature type="region of interest" description="Disordered" evidence="1">
    <location>
        <begin position="278"/>
        <end position="441"/>
    </location>
</feature>
<organism evidence="2 3">
    <name type="scientific">Trypanosoma cruzi marinkellei</name>
    <dbReference type="NCBI Taxonomy" id="85056"/>
    <lineage>
        <taxon>Eukaryota</taxon>
        <taxon>Discoba</taxon>
        <taxon>Euglenozoa</taxon>
        <taxon>Kinetoplastea</taxon>
        <taxon>Metakinetoplastina</taxon>
        <taxon>Trypanosomatida</taxon>
        <taxon>Trypanosomatidae</taxon>
        <taxon>Trypanosoma</taxon>
        <taxon>Schizotrypanum</taxon>
    </lineage>
</organism>
<reference evidence="2 3" key="1">
    <citation type="journal article" date="2012" name="BMC Genomics">
        <title>Comparative genomic analysis of human infective Trypanosoma cruzi lineages with the bat-restricted subspecies T. cruzi marinkellei.</title>
        <authorList>
            <person name="Franzen O."/>
            <person name="Talavera-Lopez C."/>
            <person name="Ochaya S."/>
            <person name="Butler C.E."/>
            <person name="Messenger L.A."/>
            <person name="Lewis M.D."/>
            <person name="Llewellyn M.S."/>
            <person name="Marinkelle C.J."/>
            <person name="Tyler K.M."/>
            <person name="Miles M.A."/>
            <person name="Andersson B."/>
        </authorList>
    </citation>
    <scope>NUCLEOTIDE SEQUENCE [LARGE SCALE GENOMIC DNA]</scope>
    <source>
        <strain evidence="2 3">B7</strain>
    </source>
</reference>
<feature type="compositionally biased region" description="Basic residues" evidence="1">
    <location>
        <begin position="297"/>
        <end position="308"/>
    </location>
</feature>
<feature type="compositionally biased region" description="Acidic residues" evidence="1">
    <location>
        <begin position="346"/>
        <end position="359"/>
    </location>
</feature>
<feature type="compositionally biased region" description="Pro residues" evidence="1">
    <location>
        <begin position="99"/>
        <end position="109"/>
    </location>
</feature>
<feature type="compositionally biased region" description="Low complexity" evidence="1">
    <location>
        <begin position="424"/>
        <end position="433"/>
    </location>
</feature>
<dbReference type="EMBL" id="AHKC01008881">
    <property type="protein sequence ID" value="EKF36243.1"/>
    <property type="molecule type" value="Genomic_DNA"/>
</dbReference>
<protein>
    <submittedName>
        <fullName evidence="2">Uncharacterized protein</fullName>
    </submittedName>
</protein>
<proteinExistence type="predicted"/>
<feature type="region of interest" description="Disordered" evidence="1">
    <location>
        <begin position="63"/>
        <end position="118"/>
    </location>
</feature>
<keyword evidence="3" id="KW-1185">Reference proteome</keyword>
<feature type="compositionally biased region" description="Low complexity" evidence="1">
    <location>
        <begin position="278"/>
        <end position="296"/>
    </location>
</feature>
<dbReference type="InterPro" id="IPR008507">
    <property type="entry name" value="DUF789"/>
</dbReference>
<feature type="region of interest" description="Disordered" evidence="1">
    <location>
        <begin position="159"/>
        <end position="190"/>
    </location>
</feature>
<evidence type="ECO:0000313" key="2">
    <source>
        <dbReference type="EMBL" id="EKF36243.1"/>
    </source>
</evidence>
<comment type="caution">
    <text evidence="2">The sequence shown here is derived from an EMBL/GenBank/DDBJ whole genome shotgun (WGS) entry which is preliminary data.</text>
</comment>
<name>K2MLS2_TRYCR</name>
<evidence type="ECO:0000313" key="3">
    <source>
        <dbReference type="Proteomes" id="UP000007350"/>
    </source>
</evidence>
<accession>K2MLS2</accession>
<dbReference type="Proteomes" id="UP000007350">
    <property type="component" value="Unassembled WGS sequence"/>
</dbReference>
<dbReference type="OrthoDB" id="247395at2759"/>